<dbReference type="PROSITE" id="PS00070">
    <property type="entry name" value="ALDEHYDE_DEHYDR_CYS"/>
    <property type="match status" value="1"/>
</dbReference>
<dbReference type="Proteomes" id="UP000184268">
    <property type="component" value="Unassembled WGS sequence"/>
</dbReference>
<organism evidence="6 7">
    <name type="scientific">Ferrimonas marina</name>
    <dbReference type="NCBI Taxonomy" id="299255"/>
    <lineage>
        <taxon>Bacteria</taxon>
        <taxon>Pseudomonadati</taxon>
        <taxon>Pseudomonadota</taxon>
        <taxon>Gammaproteobacteria</taxon>
        <taxon>Alteromonadales</taxon>
        <taxon>Ferrimonadaceae</taxon>
        <taxon>Ferrimonas</taxon>
    </lineage>
</organism>
<protein>
    <recommendedName>
        <fullName evidence="1">methylmalonate-semialdehyde dehydrogenase (CoA acylating)</fullName>
        <ecNumber evidence="1">1.2.1.27</ecNumber>
    </recommendedName>
</protein>
<reference evidence="6 7" key="1">
    <citation type="submission" date="2016-11" db="EMBL/GenBank/DDBJ databases">
        <authorList>
            <person name="Jaros S."/>
            <person name="Januszkiewicz K."/>
            <person name="Wedrychowicz H."/>
        </authorList>
    </citation>
    <scope>NUCLEOTIDE SEQUENCE [LARGE SCALE GENOMIC DNA]</scope>
    <source>
        <strain evidence="6 7">DSM 16917</strain>
    </source>
</reference>
<dbReference type="OrthoDB" id="9812625at2"/>
<dbReference type="InterPro" id="IPR016160">
    <property type="entry name" value="Ald_DH_CS_CYS"/>
</dbReference>
<accession>A0A1M5ZHY8</accession>
<dbReference type="FunFam" id="3.40.309.10:FF:000002">
    <property type="entry name" value="Methylmalonate-semialdehyde dehydrogenase (Acylating)"/>
    <property type="match status" value="1"/>
</dbReference>
<evidence type="ECO:0000256" key="1">
    <source>
        <dbReference type="ARBA" id="ARBA00013048"/>
    </source>
</evidence>
<proteinExistence type="predicted"/>
<keyword evidence="2" id="KW-0560">Oxidoreductase</keyword>
<dbReference type="InterPro" id="IPR016161">
    <property type="entry name" value="Ald_DH/histidinol_DH"/>
</dbReference>
<dbReference type="InterPro" id="IPR016162">
    <property type="entry name" value="Ald_DH_N"/>
</dbReference>
<gene>
    <name evidence="6" type="ORF">SAMN02745129_0358</name>
</gene>
<dbReference type="SUPFAM" id="SSF53720">
    <property type="entry name" value="ALDH-like"/>
    <property type="match status" value="1"/>
</dbReference>
<dbReference type="PANTHER" id="PTHR43866:SF4">
    <property type="entry name" value="MALONATE-SEMIALDEHYDE DEHYDROGENASE"/>
    <property type="match status" value="1"/>
</dbReference>
<dbReference type="AlphaFoldDB" id="A0A1M5ZHY8"/>
<dbReference type="CDD" id="cd07085">
    <property type="entry name" value="ALDH_F6_MMSDH"/>
    <property type="match status" value="1"/>
</dbReference>
<evidence type="ECO:0000259" key="5">
    <source>
        <dbReference type="Pfam" id="PF00171"/>
    </source>
</evidence>
<sequence length="497" mass="53314">MRQIDNFINGQRQASTSERNGPVFNPANGERIAQVGLSLPSEAEQAIAVAKQAQVAWGNQAPLQRARVLFRFKALLEEHKDRLAAMITEEHGKVLSDAHGELVRGLEVVEFACGIPHLQKGEHSQNVGSGVDSHSLMQPVGVCAGITPFNFPAMVAMWMFPIALACGNSFILKPSEKNPGVALELAALLQQAGLPDGVFNVVNGDKAVVDTLLTHPEVAAVSFVGSTPIAQYIYATASAHGKRVQALGGAKNHMLVMPDADLDGTVSALMGAAYGAAGERCMAISVAMVVGDETADKLVAKLTPAVAELRVGPGLAQQPEAQMGPVISAEHKSRILDYIESGIEQGAELVVDGRHQPGPGFFLGGTLFDRVQPPMRIYQEEIFGPVLAVVRVPDYETGLALINQHQYGNGTAIFTQSGDLARDFSHRVQVGMVGVNVPIPVPMAFHSFGGWKRSVFGPLNMHGSDGVRFYTRMKTITARWPRSDTREQADFVMPTMK</sequence>
<dbReference type="PANTHER" id="PTHR43866">
    <property type="entry name" value="MALONATE-SEMIALDEHYDE DEHYDROGENASE"/>
    <property type="match status" value="1"/>
</dbReference>
<evidence type="ECO:0000256" key="3">
    <source>
        <dbReference type="ARBA" id="ARBA00023027"/>
    </source>
</evidence>
<feature type="region of interest" description="Disordered" evidence="4">
    <location>
        <begin position="1"/>
        <end position="26"/>
    </location>
</feature>
<dbReference type="EMBL" id="FQXG01000012">
    <property type="protein sequence ID" value="SHI23846.1"/>
    <property type="molecule type" value="Genomic_DNA"/>
</dbReference>
<dbReference type="Gene3D" id="3.40.605.10">
    <property type="entry name" value="Aldehyde Dehydrogenase, Chain A, domain 1"/>
    <property type="match status" value="1"/>
</dbReference>
<keyword evidence="7" id="KW-1185">Reference proteome</keyword>
<evidence type="ECO:0000256" key="2">
    <source>
        <dbReference type="ARBA" id="ARBA00023002"/>
    </source>
</evidence>
<evidence type="ECO:0000313" key="6">
    <source>
        <dbReference type="EMBL" id="SHI23846.1"/>
    </source>
</evidence>
<dbReference type="RefSeq" id="WP_067665208.1">
    <property type="nucleotide sequence ID" value="NZ_FQXG01000012.1"/>
</dbReference>
<dbReference type="GO" id="GO:0004491">
    <property type="term" value="F:methylmalonate-semialdehyde dehydrogenase (acylating, NAD) activity"/>
    <property type="evidence" value="ECO:0007669"/>
    <property type="project" value="UniProtKB-EC"/>
</dbReference>
<dbReference type="InterPro" id="IPR010061">
    <property type="entry name" value="MeMal-semiAld_DH"/>
</dbReference>
<keyword evidence="3" id="KW-0520">NAD</keyword>
<evidence type="ECO:0000313" key="7">
    <source>
        <dbReference type="Proteomes" id="UP000184268"/>
    </source>
</evidence>
<dbReference type="InterPro" id="IPR015590">
    <property type="entry name" value="Aldehyde_DH_dom"/>
</dbReference>
<dbReference type="EC" id="1.2.1.27" evidence="1"/>
<dbReference type="GO" id="GO:0006574">
    <property type="term" value="P:L-valine catabolic process"/>
    <property type="evidence" value="ECO:0007669"/>
    <property type="project" value="TreeGrafter"/>
</dbReference>
<dbReference type="FunFam" id="3.40.605.10:FF:000003">
    <property type="entry name" value="Methylmalonate-semialdehyde dehydrogenase [acylating]"/>
    <property type="match status" value="1"/>
</dbReference>
<evidence type="ECO:0000256" key="4">
    <source>
        <dbReference type="SAM" id="MobiDB-lite"/>
    </source>
</evidence>
<feature type="compositionally biased region" description="Polar residues" evidence="4">
    <location>
        <begin position="1"/>
        <end position="19"/>
    </location>
</feature>
<dbReference type="InterPro" id="IPR016163">
    <property type="entry name" value="Ald_DH_C"/>
</dbReference>
<dbReference type="NCBIfam" id="TIGR01722">
    <property type="entry name" value="MMSDH"/>
    <property type="match status" value="1"/>
</dbReference>
<name>A0A1M5ZHY8_9GAMM</name>
<dbReference type="GO" id="GO:0006210">
    <property type="term" value="P:thymine catabolic process"/>
    <property type="evidence" value="ECO:0007669"/>
    <property type="project" value="TreeGrafter"/>
</dbReference>
<dbReference type="Gene3D" id="3.40.309.10">
    <property type="entry name" value="Aldehyde Dehydrogenase, Chain A, domain 2"/>
    <property type="match status" value="1"/>
</dbReference>
<dbReference type="STRING" id="299255.SAMN02745129_0358"/>
<feature type="domain" description="Aldehyde dehydrogenase" evidence="5">
    <location>
        <begin position="16"/>
        <end position="476"/>
    </location>
</feature>
<dbReference type="Pfam" id="PF00171">
    <property type="entry name" value="Aldedh"/>
    <property type="match status" value="1"/>
</dbReference>